<evidence type="ECO:0000256" key="1">
    <source>
        <dbReference type="ARBA" id="ARBA00011051"/>
    </source>
</evidence>
<name>A0A1X7LYN3_9BURK</name>
<evidence type="ECO:0000313" key="5">
    <source>
        <dbReference type="EMBL" id="SMG58352.1"/>
    </source>
</evidence>
<dbReference type="Proteomes" id="UP000193228">
    <property type="component" value="Unassembled WGS sequence"/>
</dbReference>
<reference evidence="6" key="1">
    <citation type="submission" date="2017-04" db="EMBL/GenBank/DDBJ databases">
        <authorList>
            <person name="Varghese N."/>
            <person name="Submissions S."/>
        </authorList>
    </citation>
    <scope>NUCLEOTIDE SEQUENCE [LARGE SCALE GENOMIC DNA]</scope>
    <source>
        <strain evidence="6">LMG 29540</strain>
    </source>
</reference>
<protein>
    <recommendedName>
        <fullName evidence="2">Bleomycin resistance protein</fullName>
    </recommendedName>
</protein>
<evidence type="ECO:0000313" key="6">
    <source>
        <dbReference type="Proteomes" id="UP000193228"/>
    </source>
</evidence>
<dbReference type="AlphaFoldDB" id="A0A1X7LYN3"/>
<feature type="domain" description="VOC" evidence="4">
    <location>
        <begin position="4"/>
        <end position="118"/>
    </location>
</feature>
<evidence type="ECO:0000256" key="2">
    <source>
        <dbReference type="ARBA" id="ARBA00021572"/>
    </source>
</evidence>
<evidence type="ECO:0000259" key="4">
    <source>
        <dbReference type="PROSITE" id="PS51819"/>
    </source>
</evidence>
<organism evidence="5 6">
    <name type="scientific">Paraburkholderia susongensis</name>
    <dbReference type="NCBI Taxonomy" id="1515439"/>
    <lineage>
        <taxon>Bacteria</taxon>
        <taxon>Pseudomonadati</taxon>
        <taxon>Pseudomonadota</taxon>
        <taxon>Betaproteobacteria</taxon>
        <taxon>Burkholderiales</taxon>
        <taxon>Burkholderiaceae</taxon>
        <taxon>Paraburkholderia</taxon>
    </lineage>
</organism>
<comment type="similarity">
    <text evidence="1">Belongs to the bleomycin resistance protein family.</text>
</comment>
<keyword evidence="3" id="KW-0046">Antibiotic resistance</keyword>
<dbReference type="CDD" id="cd08349">
    <property type="entry name" value="BLMA_like"/>
    <property type="match status" value="1"/>
</dbReference>
<keyword evidence="5" id="KW-0560">Oxidoreductase</keyword>
<gene>
    <name evidence="5" type="ORF">SAMN06265784_11127</name>
</gene>
<dbReference type="GO" id="GO:0046677">
    <property type="term" value="P:response to antibiotic"/>
    <property type="evidence" value="ECO:0007669"/>
    <property type="project" value="UniProtKB-KW"/>
</dbReference>
<dbReference type="Pfam" id="PF19581">
    <property type="entry name" value="Glyoxalase_7"/>
    <property type="match status" value="1"/>
</dbReference>
<sequence>MTLRAAIPILRIFSVEKAYEFYLGYLGFTLEWEHRFADDLPLYAQIKRGDVVFHLSEHHGDSTPGSAVFLPVDDIDALHQELQSKQYRYARPGVETVDWGREMAIADPFGNRLRFCQFS</sequence>
<dbReference type="InterPro" id="IPR000335">
    <property type="entry name" value="Bleomycin-R"/>
</dbReference>
<dbReference type="EMBL" id="FXAT01000011">
    <property type="protein sequence ID" value="SMG58352.1"/>
    <property type="molecule type" value="Genomic_DNA"/>
</dbReference>
<keyword evidence="6" id="KW-1185">Reference proteome</keyword>
<dbReference type="OrthoDB" id="9803104at2"/>
<proteinExistence type="inferred from homology"/>
<dbReference type="SUPFAM" id="SSF54593">
    <property type="entry name" value="Glyoxalase/Bleomycin resistance protein/Dihydroxybiphenyl dioxygenase"/>
    <property type="match status" value="1"/>
</dbReference>
<evidence type="ECO:0000256" key="3">
    <source>
        <dbReference type="ARBA" id="ARBA00023251"/>
    </source>
</evidence>
<dbReference type="GO" id="GO:0051213">
    <property type="term" value="F:dioxygenase activity"/>
    <property type="evidence" value="ECO:0007669"/>
    <property type="project" value="UniProtKB-KW"/>
</dbReference>
<dbReference type="PROSITE" id="PS51819">
    <property type="entry name" value="VOC"/>
    <property type="match status" value="1"/>
</dbReference>
<keyword evidence="5" id="KW-0223">Dioxygenase</keyword>
<dbReference type="InterPro" id="IPR029068">
    <property type="entry name" value="Glyas_Bleomycin-R_OHBP_Dase"/>
</dbReference>
<dbReference type="Gene3D" id="3.10.180.10">
    <property type="entry name" value="2,3-Dihydroxybiphenyl 1,2-Dioxygenase, domain 1"/>
    <property type="match status" value="1"/>
</dbReference>
<dbReference type="STRING" id="1515439.SAMN06265784_11127"/>
<accession>A0A1X7LYN3</accession>
<dbReference type="InterPro" id="IPR037523">
    <property type="entry name" value="VOC_core"/>
</dbReference>